<feature type="domain" description="ABC transporter" evidence="3">
    <location>
        <begin position="18"/>
        <end position="242"/>
    </location>
</feature>
<reference evidence="4" key="1">
    <citation type="journal article" date="2014" name="Front. Microbiol.">
        <title>High frequency of phylogenetically diverse reductive dehalogenase-homologous genes in deep subseafloor sedimentary metagenomes.</title>
        <authorList>
            <person name="Kawai M."/>
            <person name="Futagami T."/>
            <person name="Toyoda A."/>
            <person name="Takaki Y."/>
            <person name="Nishi S."/>
            <person name="Hori S."/>
            <person name="Arai W."/>
            <person name="Tsubouchi T."/>
            <person name="Morono Y."/>
            <person name="Uchiyama I."/>
            <person name="Ito T."/>
            <person name="Fujiyama A."/>
            <person name="Inagaki F."/>
            <person name="Takami H."/>
        </authorList>
    </citation>
    <scope>NUCLEOTIDE SEQUENCE</scope>
    <source>
        <strain evidence="4">Expedition CK06-06</strain>
    </source>
</reference>
<dbReference type="GO" id="GO:0005524">
    <property type="term" value="F:ATP binding"/>
    <property type="evidence" value="ECO:0007669"/>
    <property type="project" value="UniProtKB-KW"/>
</dbReference>
<dbReference type="CDD" id="cd03216">
    <property type="entry name" value="ABC_Carb_Monos_I"/>
    <property type="match status" value="1"/>
</dbReference>
<dbReference type="GO" id="GO:0016887">
    <property type="term" value="F:ATP hydrolysis activity"/>
    <property type="evidence" value="ECO:0007669"/>
    <property type="project" value="InterPro"/>
</dbReference>
<gene>
    <name evidence="4" type="ORF">S01H4_47457</name>
</gene>
<keyword evidence="1" id="KW-0547">Nucleotide-binding</keyword>
<dbReference type="SUPFAM" id="SSF52540">
    <property type="entry name" value="P-loop containing nucleoside triphosphate hydrolases"/>
    <property type="match status" value="1"/>
</dbReference>
<accession>X1DSI4</accession>
<evidence type="ECO:0000256" key="2">
    <source>
        <dbReference type="ARBA" id="ARBA00022840"/>
    </source>
</evidence>
<evidence type="ECO:0000313" key="4">
    <source>
        <dbReference type="EMBL" id="GAG99371.1"/>
    </source>
</evidence>
<evidence type="ECO:0000256" key="1">
    <source>
        <dbReference type="ARBA" id="ARBA00022741"/>
    </source>
</evidence>
<dbReference type="SMART" id="SM00382">
    <property type="entry name" value="AAA"/>
    <property type="match status" value="1"/>
</dbReference>
<dbReference type="InterPro" id="IPR003593">
    <property type="entry name" value="AAA+_ATPase"/>
</dbReference>
<name>X1DSI4_9ZZZZ</name>
<dbReference type="PROSITE" id="PS50893">
    <property type="entry name" value="ABC_TRANSPORTER_2"/>
    <property type="match status" value="1"/>
</dbReference>
<dbReference type="InterPro" id="IPR050107">
    <property type="entry name" value="ABC_carbohydrate_import_ATPase"/>
</dbReference>
<dbReference type="EMBL" id="BART01026643">
    <property type="protein sequence ID" value="GAG99371.1"/>
    <property type="molecule type" value="Genomic_DNA"/>
</dbReference>
<dbReference type="InterPro" id="IPR003439">
    <property type="entry name" value="ABC_transporter-like_ATP-bd"/>
</dbReference>
<sequence length="242" mass="26720">MKDNAVISPAPGVTQPLVKMVNIHKSYGGVTALNGVDFAIGRNEIVGLIGDNGAGKSTLIKVLTGVVRQDEGKIYWKDKEVIRHTVENSRNMGIETVFQDRALAEKQNIWRNLFMGRELTYGRTGFIRMGESQKEAINLLKKMIGFTQSGLTPNLGVMGLSGGEKQGIAIARALYFDAELIILDEPTNNLSISETNKVLNFVKWAKEQGKSCIFITHSIYHVYSVAERFVVLDRGNTVGGFR</sequence>
<dbReference type="AlphaFoldDB" id="X1DSI4"/>
<dbReference type="PANTHER" id="PTHR43790">
    <property type="entry name" value="CARBOHYDRATE TRANSPORT ATP-BINDING PROTEIN MG119-RELATED"/>
    <property type="match status" value="1"/>
</dbReference>
<protein>
    <recommendedName>
        <fullName evidence="3">ABC transporter domain-containing protein</fullName>
    </recommendedName>
</protein>
<keyword evidence="2" id="KW-0067">ATP-binding</keyword>
<proteinExistence type="predicted"/>
<dbReference type="Gene3D" id="3.40.50.300">
    <property type="entry name" value="P-loop containing nucleotide triphosphate hydrolases"/>
    <property type="match status" value="1"/>
</dbReference>
<comment type="caution">
    <text evidence="4">The sequence shown here is derived from an EMBL/GenBank/DDBJ whole genome shotgun (WGS) entry which is preliminary data.</text>
</comment>
<dbReference type="InterPro" id="IPR027417">
    <property type="entry name" value="P-loop_NTPase"/>
</dbReference>
<feature type="non-terminal residue" evidence="4">
    <location>
        <position position="242"/>
    </location>
</feature>
<organism evidence="4">
    <name type="scientific">marine sediment metagenome</name>
    <dbReference type="NCBI Taxonomy" id="412755"/>
    <lineage>
        <taxon>unclassified sequences</taxon>
        <taxon>metagenomes</taxon>
        <taxon>ecological metagenomes</taxon>
    </lineage>
</organism>
<evidence type="ECO:0000259" key="3">
    <source>
        <dbReference type="PROSITE" id="PS50893"/>
    </source>
</evidence>
<dbReference type="PANTHER" id="PTHR43790:SF8">
    <property type="entry name" value="SUGAR ABC TRANSPORTER ATP-BINDING PROTEIN"/>
    <property type="match status" value="1"/>
</dbReference>
<dbReference type="Pfam" id="PF00005">
    <property type="entry name" value="ABC_tran"/>
    <property type="match status" value="1"/>
</dbReference>